<dbReference type="AlphaFoldDB" id="A0AA36M899"/>
<dbReference type="GO" id="GO:0000467">
    <property type="term" value="P:exonucleolytic trimming to generate mature 3'-end of 5.8S rRNA from tricistronic rRNA transcript (SSU-rRNA, 5.8S rRNA, LSU-rRNA)"/>
    <property type="evidence" value="ECO:0007669"/>
    <property type="project" value="TreeGrafter"/>
</dbReference>
<proteinExistence type="predicted"/>
<dbReference type="GO" id="GO:0071038">
    <property type="term" value="P:TRAMP-dependent tRNA surveillance pathway"/>
    <property type="evidence" value="ECO:0007669"/>
    <property type="project" value="TreeGrafter"/>
</dbReference>
<dbReference type="GO" id="GO:0003723">
    <property type="term" value="F:RNA binding"/>
    <property type="evidence" value="ECO:0007669"/>
    <property type="project" value="UniProtKB-KW"/>
</dbReference>
<evidence type="ECO:0000313" key="4">
    <source>
        <dbReference type="EMBL" id="CAJ0600397.1"/>
    </source>
</evidence>
<dbReference type="PANTHER" id="PTHR21321">
    <property type="entry name" value="PNAS-3 RELATED"/>
    <property type="match status" value="1"/>
</dbReference>
<dbReference type="InterPro" id="IPR048565">
    <property type="entry name" value="S1_RRP4"/>
</dbReference>
<dbReference type="InterPro" id="IPR012340">
    <property type="entry name" value="NA-bd_OB-fold"/>
</dbReference>
<dbReference type="GO" id="GO:0000176">
    <property type="term" value="C:nuclear exosome (RNase complex)"/>
    <property type="evidence" value="ECO:0007669"/>
    <property type="project" value="TreeGrafter"/>
</dbReference>
<dbReference type="CDD" id="cd05789">
    <property type="entry name" value="S1_Rrp4"/>
    <property type="match status" value="1"/>
</dbReference>
<dbReference type="GO" id="GO:0071035">
    <property type="term" value="P:nuclear polyadenylation-dependent rRNA catabolic process"/>
    <property type="evidence" value="ECO:0007669"/>
    <property type="project" value="TreeGrafter"/>
</dbReference>
<accession>A0AA36M899</accession>
<dbReference type="Proteomes" id="UP001176961">
    <property type="component" value="Unassembled WGS sequence"/>
</dbReference>
<dbReference type="Pfam" id="PF21266">
    <property type="entry name" value="S1_RRP4"/>
    <property type="match status" value="1"/>
</dbReference>
<dbReference type="EMBL" id="CATQJL010000223">
    <property type="protein sequence ID" value="CAJ0600397.1"/>
    <property type="molecule type" value="Genomic_DNA"/>
</dbReference>
<dbReference type="InterPro" id="IPR036612">
    <property type="entry name" value="KH_dom_type_1_sf"/>
</dbReference>
<evidence type="ECO:0000259" key="3">
    <source>
        <dbReference type="Pfam" id="PF21266"/>
    </source>
</evidence>
<dbReference type="SUPFAM" id="SSF54791">
    <property type="entry name" value="Eukaryotic type KH-domain (KH-domain type I)"/>
    <property type="match status" value="1"/>
</dbReference>
<dbReference type="GO" id="GO:0000177">
    <property type="term" value="C:cytoplasmic exosome (RNase complex)"/>
    <property type="evidence" value="ECO:0007669"/>
    <property type="project" value="TreeGrafter"/>
</dbReference>
<evidence type="ECO:0000256" key="2">
    <source>
        <dbReference type="ARBA" id="ARBA00022884"/>
    </source>
</evidence>
<keyword evidence="2" id="KW-0694">RNA-binding</keyword>
<dbReference type="GO" id="GO:0071051">
    <property type="term" value="P:poly(A)-dependent snoRNA 3'-end processing"/>
    <property type="evidence" value="ECO:0007669"/>
    <property type="project" value="TreeGrafter"/>
</dbReference>
<reference evidence="4" key="1">
    <citation type="submission" date="2023-07" db="EMBL/GenBank/DDBJ databases">
        <authorList>
            <consortium name="CYATHOMIX"/>
        </authorList>
    </citation>
    <scope>NUCLEOTIDE SEQUENCE</scope>
    <source>
        <strain evidence="4">N/A</strain>
    </source>
</reference>
<dbReference type="GO" id="GO:0071034">
    <property type="term" value="P:CUT catabolic process"/>
    <property type="evidence" value="ECO:0007669"/>
    <property type="project" value="TreeGrafter"/>
</dbReference>
<keyword evidence="1" id="KW-0271">Exosome</keyword>
<evidence type="ECO:0000313" key="5">
    <source>
        <dbReference type="Proteomes" id="UP001176961"/>
    </source>
</evidence>
<protein>
    <recommendedName>
        <fullName evidence="3">RRP4 S1 domain-containing protein</fullName>
    </recommendedName>
</protein>
<dbReference type="Gene3D" id="2.40.50.100">
    <property type="match status" value="1"/>
</dbReference>
<name>A0AA36M899_CYLNA</name>
<keyword evidence="5" id="KW-1185">Reference proteome</keyword>
<dbReference type="SUPFAM" id="SSF50249">
    <property type="entry name" value="Nucleic acid-binding proteins"/>
    <property type="match status" value="1"/>
</dbReference>
<comment type="caution">
    <text evidence="4">The sequence shown here is derived from an EMBL/GenBank/DDBJ whole genome shotgun (WGS) entry which is preliminary data.</text>
</comment>
<feature type="domain" description="RRP4 S1" evidence="3">
    <location>
        <begin position="112"/>
        <end position="184"/>
    </location>
</feature>
<dbReference type="GO" id="GO:0034475">
    <property type="term" value="P:U4 snRNA 3'-end processing"/>
    <property type="evidence" value="ECO:0007669"/>
    <property type="project" value="TreeGrafter"/>
</dbReference>
<evidence type="ECO:0000256" key="1">
    <source>
        <dbReference type="ARBA" id="ARBA00022835"/>
    </source>
</evidence>
<dbReference type="PANTHER" id="PTHR21321:SF4">
    <property type="entry name" value="EXOSOME COMPLEX COMPONENT RRP4"/>
    <property type="match status" value="1"/>
</dbReference>
<dbReference type="InterPro" id="IPR026699">
    <property type="entry name" value="Exosome_RNA_bind1/RRP40/RRP4"/>
</dbReference>
<gene>
    <name evidence="4" type="ORF">CYNAS_LOCUS12380</name>
</gene>
<sequence length="319" mass="35051">MSVLSDEEAKLASLGHGVLLVVDLLVDESMPEHIMPIVVTGPPVSPYQPFPTRKEVLGKSLKFVHCGQIITQDKDALSGCGTRMTPERLLATLSGIIVQWNKLYIVNSPKSKYSPKRGDIVIGRVTGIGKASWHLDTNHRLSAELRLQNTSIAGDEPRRKNLEDEIAMSDYLNVGDLICAEVQRIGVKGKLELQSRGGLKKFGQGILLKMWPNSVKASRKICQVLDITIVVGCNGFVWVSSEVSSSNYGENITSSTTIDKNQVVLRIVACIRILTKTGTRIDDKTLISLYHLSMSHEVKDLANPHISQALISATRCLKK</sequence>
<organism evidence="4 5">
    <name type="scientific">Cylicocyclus nassatus</name>
    <name type="common">Nematode worm</name>
    <dbReference type="NCBI Taxonomy" id="53992"/>
    <lineage>
        <taxon>Eukaryota</taxon>
        <taxon>Metazoa</taxon>
        <taxon>Ecdysozoa</taxon>
        <taxon>Nematoda</taxon>
        <taxon>Chromadorea</taxon>
        <taxon>Rhabditida</taxon>
        <taxon>Rhabditina</taxon>
        <taxon>Rhabditomorpha</taxon>
        <taxon>Strongyloidea</taxon>
        <taxon>Strongylidae</taxon>
        <taxon>Cylicocyclus</taxon>
    </lineage>
</organism>
<dbReference type="Gene3D" id="2.40.50.140">
    <property type="entry name" value="Nucleic acid-binding proteins"/>
    <property type="match status" value="1"/>
</dbReference>